<dbReference type="EC" id="2.4.2.29" evidence="4"/>
<feature type="binding site" evidence="4">
    <location>
        <position position="309"/>
    </location>
    <ligand>
        <name>Zn(2+)</name>
        <dbReference type="ChEBI" id="CHEBI:29105"/>
    </ligand>
</feature>
<dbReference type="Proteomes" id="UP001628193">
    <property type="component" value="Unassembled WGS sequence"/>
</dbReference>
<dbReference type="PANTHER" id="PTHR46499">
    <property type="entry name" value="QUEUINE TRNA-RIBOSYLTRANSFERASE"/>
    <property type="match status" value="1"/>
</dbReference>
<accession>A0ABQ0C6G8</accession>
<sequence>MKRTFSFELLHTDPSGARRGRVNTPRGVIETPAFMPVGTAATVKTVDPEEVKASGAQILLANTYHLFLRPGHESVARLGGLHTFMAWEKPILTDSGGYQVFSLSSLRKITEEGVAFRSHLDGSARFLSPEIAVRVQERLDSDILMQLDECPPYPAQRDYLARSMELSLRWAARSKAARSDAEDGRALFGIMQGGMERDLRQISAQGLIEIGFDGYALGGLSVGEPKPLMAEVLSYAPELLPRQQPRYLMGVGKPEDLVMAVERGVDMFDCVLPTRNARNGQLFTRRGAFNVKTARFREDPGPADPECRCPACRRFSLAYLHHLFRAREILGHRLMTLHNLQYYQDLMAEMRQAVATDRFAEFKRNFHARRAEGMAEPCP</sequence>
<feature type="binding site" evidence="4">
    <location>
        <position position="307"/>
    </location>
    <ligand>
        <name>Zn(2+)</name>
        <dbReference type="ChEBI" id="CHEBI:29105"/>
    </ligand>
</feature>
<keyword evidence="2 4" id="KW-0808">Transferase</keyword>
<feature type="binding site" evidence="4">
    <location>
        <position position="219"/>
    </location>
    <ligand>
        <name>substrate</name>
    </ligand>
</feature>
<evidence type="ECO:0000256" key="4">
    <source>
        <dbReference type="HAMAP-Rule" id="MF_00168"/>
    </source>
</evidence>
<reference evidence="6 7" key="1">
    <citation type="submission" date="2024-05" db="EMBL/GenBank/DDBJ databases">
        <authorList>
            <consortium name="Candidatus Magnetaquicoccaceae bacterium FCR-1 genome sequencing consortium"/>
            <person name="Shimoshige H."/>
            <person name="Shimamura S."/>
            <person name="Taoka A."/>
            <person name="Kobayashi H."/>
            <person name="Maekawa T."/>
        </authorList>
    </citation>
    <scope>NUCLEOTIDE SEQUENCE [LARGE SCALE GENOMIC DNA]</scope>
    <source>
        <strain evidence="6 7">FCR-1</strain>
    </source>
</reference>
<dbReference type="GO" id="GO:0016757">
    <property type="term" value="F:glycosyltransferase activity"/>
    <property type="evidence" value="ECO:0007669"/>
    <property type="project" value="UniProtKB-KW"/>
</dbReference>
<comment type="function">
    <text evidence="4">Catalyzes the base-exchange of a guanine (G) residue with the queuine precursor 7-aminomethyl-7-deazaguanine (PreQ1) at position 34 (anticodon wobble position) in tRNAs with GU(N) anticodons (tRNA-Asp, -Asn, -His and -Tyr). Catalysis occurs through a double-displacement mechanism. The nucleophile active site attacks the C1' of nucleotide 34 to detach the guanine base from the RNA, forming a covalent enzyme-RNA intermediate. The proton acceptor active site deprotonates the incoming PreQ1, allowing a nucleophilic attack on the C1' of the ribose to form the product. After dissociation, two additional enzymatic reactions on the tRNA convert PreQ1 to queuine (Q), resulting in the hypermodified nucleoside queuosine (7-(((4,5-cis-dihydroxy-2-cyclopenten-1-yl)amino)methyl)-7-deazaguanosine).</text>
</comment>
<dbReference type="Pfam" id="PF01702">
    <property type="entry name" value="TGT"/>
    <property type="match status" value="1"/>
</dbReference>
<dbReference type="RefSeq" id="WP_420904191.1">
    <property type="nucleotide sequence ID" value="NZ_BAAFGK010000002.1"/>
</dbReference>
<dbReference type="InterPro" id="IPR050076">
    <property type="entry name" value="ArchSynthase1/Queuine_TRR"/>
</dbReference>
<dbReference type="HAMAP" id="MF_00168">
    <property type="entry name" value="Q_tRNA_Tgt"/>
    <property type="match status" value="1"/>
</dbReference>
<keyword evidence="4" id="KW-0671">Queuosine biosynthesis</keyword>
<dbReference type="InterPro" id="IPR004803">
    <property type="entry name" value="TGT"/>
</dbReference>
<gene>
    <name evidence="4 6" type="primary">tgt</name>
    <name evidence="6" type="ORF">SIID45300_00791</name>
</gene>
<keyword evidence="4" id="KW-0862">Zinc</keyword>
<feature type="binding site" evidence="4">
    <location>
        <position position="312"/>
    </location>
    <ligand>
        <name>Zn(2+)</name>
        <dbReference type="ChEBI" id="CHEBI:29105"/>
    </ligand>
</feature>
<feature type="region of interest" description="RNA binding" evidence="4">
    <location>
        <begin position="250"/>
        <end position="256"/>
    </location>
</feature>
<feature type="region of interest" description="RNA binding; important for wobble base 34 recognition" evidence="4">
    <location>
        <begin position="274"/>
        <end position="278"/>
    </location>
</feature>
<dbReference type="PANTHER" id="PTHR46499:SF1">
    <property type="entry name" value="QUEUINE TRNA-RIBOSYLTRANSFERASE"/>
    <property type="match status" value="1"/>
</dbReference>
<evidence type="ECO:0000256" key="3">
    <source>
        <dbReference type="ARBA" id="ARBA00022694"/>
    </source>
</evidence>
<dbReference type="EMBL" id="BAAFGK010000002">
    <property type="protein sequence ID" value="GAB0056483.1"/>
    <property type="molecule type" value="Genomic_DNA"/>
</dbReference>
<feature type="domain" description="tRNA-guanine(15) transglycosylase-like" evidence="5">
    <location>
        <begin position="15"/>
        <end position="370"/>
    </location>
</feature>
<evidence type="ECO:0000256" key="1">
    <source>
        <dbReference type="ARBA" id="ARBA00022676"/>
    </source>
</evidence>
<evidence type="ECO:0000313" key="6">
    <source>
        <dbReference type="EMBL" id="GAB0056483.1"/>
    </source>
</evidence>
<evidence type="ECO:0000256" key="2">
    <source>
        <dbReference type="ARBA" id="ARBA00022679"/>
    </source>
</evidence>
<dbReference type="InterPro" id="IPR036511">
    <property type="entry name" value="TGT-like_sf"/>
</dbReference>
<feature type="binding site" evidence="4">
    <location>
        <begin position="94"/>
        <end position="98"/>
    </location>
    <ligand>
        <name>substrate</name>
    </ligand>
</feature>
<comment type="pathway">
    <text evidence="4">tRNA modification; tRNA-queuosine biosynthesis.</text>
</comment>
<protein>
    <recommendedName>
        <fullName evidence="4">Queuine tRNA-ribosyltransferase</fullName>
        <ecNumber evidence="4">2.4.2.29</ecNumber>
    </recommendedName>
    <alternativeName>
        <fullName evidence="4">Guanine insertion enzyme</fullName>
    </alternativeName>
    <alternativeName>
        <fullName evidence="4">tRNA-guanine transglycosylase</fullName>
    </alternativeName>
</protein>
<organism evidence="6 7">
    <name type="scientific">Candidatus Magnetaquiglobus chichijimensis</name>
    <dbReference type="NCBI Taxonomy" id="3141448"/>
    <lineage>
        <taxon>Bacteria</taxon>
        <taxon>Pseudomonadati</taxon>
        <taxon>Pseudomonadota</taxon>
        <taxon>Magnetococcia</taxon>
        <taxon>Magnetococcales</taxon>
        <taxon>Candidatus Magnetaquicoccaceae</taxon>
        <taxon>Candidatus Magnetaquiglobus</taxon>
    </lineage>
</organism>
<keyword evidence="1 4" id="KW-0328">Glycosyltransferase</keyword>
<feature type="active site" description="Nucleophile" evidence="4">
    <location>
        <position position="269"/>
    </location>
</feature>
<dbReference type="Gene3D" id="3.20.20.105">
    <property type="entry name" value="Queuine tRNA-ribosyltransferase-like"/>
    <property type="match status" value="1"/>
</dbReference>
<comment type="caution">
    <text evidence="6">The sequence shown here is derived from an EMBL/GenBank/DDBJ whole genome shotgun (WGS) entry which is preliminary data.</text>
</comment>
<reference evidence="6 7" key="2">
    <citation type="submission" date="2024-09" db="EMBL/GenBank/DDBJ databases">
        <title>Draft genome sequence of Candidatus Magnetaquicoccaceae bacterium FCR-1.</title>
        <authorList>
            <person name="Shimoshige H."/>
            <person name="Shimamura S."/>
            <person name="Taoka A."/>
            <person name="Kobayashi H."/>
            <person name="Maekawa T."/>
        </authorList>
    </citation>
    <scope>NUCLEOTIDE SEQUENCE [LARGE SCALE GENOMIC DNA]</scope>
    <source>
        <strain evidence="6 7">FCR-1</strain>
    </source>
</reference>
<feature type="binding site" evidence="4">
    <location>
        <position position="148"/>
    </location>
    <ligand>
        <name>substrate</name>
    </ligand>
</feature>
<dbReference type="NCBIfam" id="TIGR00449">
    <property type="entry name" value="tgt_general"/>
    <property type="match status" value="1"/>
</dbReference>
<dbReference type="InterPro" id="IPR002616">
    <property type="entry name" value="tRNA_ribo_trans-like"/>
</dbReference>
<dbReference type="SUPFAM" id="SSF51713">
    <property type="entry name" value="tRNA-guanine transglycosylase"/>
    <property type="match status" value="1"/>
</dbReference>
<comment type="catalytic activity">
    <reaction evidence="4">
        <text>7-aminomethyl-7-carbaguanine + guanosine(34) in tRNA = 7-aminomethyl-7-carbaguanosine(34) in tRNA + guanine</text>
        <dbReference type="Rhea" id="RHEA:24104"/>
        <dbReference type="Rhea" id="RHEA-COMP:10341"/>
        <dbReference type="Rhea" id="RHEA-COMP:10342"/>
        <dbReference type="ChEBI" id="CHEBI:16235"/>
        <dbReference type="ChEBI" id="CHEBI:58703"/>
        <dbReference type="ChEBI" id="CHEBI:74269"/>
        <dbReference type="ChEBI" id="CHEBI:82833"/>
        <dbReference type="EC" id="2.4.2.29"/>
    </reaction>
</comment>
<keyword evidence="4" id="KW-0479">Metal-binding</keyword>
<comment type="cofactor">
    <cofactor evidence="4">
        <name>Zn(2+)</name>
        <dbReference type="ChEBI" id="CHEBI:29105"/>
    </cofactor>
    <text evidence="4">Binds 1 zinc ion per subunit.</text>
</comment>
<comment type="subunit">
    <text evidence="4">Homodimer. Within each dimer, one monomer is responsible for RNA recognition and catalysis, while the other monomer binds to the replacement base PreQ1.</text>
</comment>
<keyword evidence="7" id="KW-1185">Reference proteome</keyword>
<name>A0ABQ0C6G8_9PROT</name>
<evidence type="ECO:0000259" key="5">
    <source>
        <dbReference type="Pfam" id="PF01702"/>
    </source>
</evidence>
<feature type="binding site" evidence="4">
    <location>
        <position position="192"/>
    </location>
    <ligand>
        <name>substrate</name>
    </ligand>
</feature>
<comment type="similarity">
    <text evidence="4">Belongs to the queuine tRNA-ribosyltransferase family.</text>
</comment>
<dbReference type="NCBIfam" id="TIGR00430">
    <property type="entry name" value="Q_tRNA_tgt"/>
    <property type="match status" value="1"/>
</dbReference>
<keyword evidence="3 4" id="KW-0819">tRNA processing</keyword>
<feature type="binding site" evidence="4">
    <location>
        <position position="338"/>
    </location>
    <ligand>
        <name>Zn(2+)</name>
        <dbReference type="ChEBI" id="CHEBI:29105"/>
    </ligand>
</feature>
<feature type="active site" description="Proton acceptor" evidence="4">
    <location>
        <position position="94"/>
    </location>
</feature>
<proteinExistence type="inferred from homology"/>
<evidence type="ECO:0000313" key="7">
    <source>
        <dbReference type="Proteomes" id="UP001628193"/>
    </source>
</evidence>